<comment type="caution">
    <text evidence="6">The sequence shown here is derived from an EMBL/GenBank/DDBJ whole genome shotgun (WGS) entry which is preliminary data.</text>
</comment>
<dbReference type="PROSITE" id="PS50297">
    <property type="entry name" value="ANK_REP_REGION"/>
    <property type="match status" value="2"/>
</dbReference>
<evidence type="ECO:0000256" key="5">
    <source>
        <dbReference type="SAM" id="SignalP"/>
    </source>
</evidence>
<accession>A0A5C6DY65</accession>
<dbReference type="InterPro" id="IPR002110">
    <property type="entry name" value="Ankyrin_rpt"/>
</dbReference>
<dbReference type="EMBL" id="SJPY01000004">
    <property type="protein sequence ID" value="TWU41375.1"/>
    <property type="molecule type" value="Genomic_DNA"/>
</dbReference>
<proteinExistence type="predicted"/>
<keyword evidence="7" id="KW-1185">Reference proteome</keyword>
<keyword evidence="5" id="KW-0732">Signal</keyword>
<dbReference type="AlphaFoldDB" id="A0A5C6DY65"/>
<dbReference type="PANTHER" id="PTHR24171">
    <property type="entry name" value="ANKYRIN REPEAT DOMAIN-CONTAINING PROTEIN 39-RELATED"/>
    <property type="match status" value="1"/>
</dbReference>
<keyword evidence="1" id="KW-0677">Repeat</keyword>
<feature type="repeat" description="ANK" evidence="3">
    <location>
        <begin position="171"/>
        <end position="203"/>
    </location>
</feature>
<sequence precursor="true">MKCLLNSRSLIVALSLWAMSGCSHEESPQPATSSMEPATNQAADADAALITEESIDTATPQGEAISQDTPTFEEFHQAAFEGETEPLNEFLKAYPDQADRADADERTALMLASFNGHTAAVQSLLDAKASVKSRDSFGRTALIYASSGSSLEVVKLLVDHRSEINVVDNVEHWSPLMFASSEGQTRIVKYLLEKGADKTAKDIDGEDSADFARANGHADVVELLTKS</sequence>
<dbReference type="PRINTS" id="PR01415">
    <property type="entry name" value="ANKYRIN"/>
</dbReference>
<dbReference type="PANTHER" id="PTHR24171:SF9">
    <property type="entry name" value="ANKYRIN REPEAT DOMAIN-CONTAINING PROTEIN 39"/>
    <property type="match status" value="1"/>
</dbReference>
<keyword evidence="2 3" id="KW-0040">ANK repeat</keyword>
<evidence type="ECO:0000256" key="1">
    <source>
        <dbReference type="ARBA" id="ARBA00022737"/>
    </source>
</evidence>
<evidence type="ECO:0000313" key="6">
    <source>
        <dbReference type="EMBL" id="TWU41375.1"/>
    </source>
</evidence>
<protein>
    <submittedName>
        <fullName evidence="6">Ankyrin repeats (3 copies)</fullName>
    </submittedName>
</protein>
<dbReference type="Gene3D" id="1.25.40.20">
    <property type="entry name" value="Ankyrin repeat-containing domain"/>
    <property type="match status" value="1"/>
</dbReference>
<dbReference type="PROSITE" id="PS50088">
    <property type="entry name" value="ANK_REPEAT"/>
    <property type="match status" value="3"/>
</dbReference>
<feature type="repeat" description="ANK" evidence="3">
    <location>
        <begin position="137"/>
        <end position="169"/>
    </location>
</feature>
<feature type="compositionally biased region" description="Polar residues" evidence="4">
    <location>
        <begin position="29"/>
        <end position="41"/>
    </location>
</feature>
<dbReference type="SUPFAM" id="SSF48403">
    <property type="entry name" value="Ankyrin repeat"/>
    <property type="match status" value="1"/>
</dbReference>
<dbReference type="Proteomes" id="UP000315471">
    <property type="component" value="Unassembled WGS sequence"/>
</dbReference>
<evidence type="ECO:0000313" key="7">
    <source>
        <dbReference type="Proteomes" id="UP000315471"/>
    </source>
</evidence>
<feature type="signal peptide" evidence="5">
    <location>
        <begin position="1"/>
        <end position="25"/>
    </location>
</feature>
<evidence type="ECO:0000256" key="4">
    <source>
        <dbReference type="SAM" id="MobiDB-lite"/>
    </source>
</evidence>
<evidence type="ECO:0000256" key="2">
    <source>
        <dbReference type="ARBA" id="ARBA00023043"/>
    </source>
</evidence>
<reference evidence="6 7" key="1">
    <citation type="submission" date="2019-02" db="EMBL/GenBank/DDBJ databases">
        <title>Deep-cultivation of Planctomycetes and their phenomic and genomic characterization uncovers novel biology.</title>
        <authorList>
            <person name="Wiegand S."/>
            <person name="Jogler M."/>
            <person name="Boedeker C."/>
            <person name="Pinto D."/>
            <person name="Vollmers J."/>
            <person name="Rivas-Marin E."/>
            <person name="Kohn T."/>
            <person name="Peeters S.H."/>
            <person name="Heuer A."/>
            <person name="Rast P."/>
            <person name="Oberbeckmann S."/>
            <person name="Bunk B."/>
            <person name="Jeske O."/>
            <person name="Meyerdierks A."/>
            <person name="Storesund J.E."/>
            <person name="Kallscheuer N."/>
            <person name="Luecker S."/>
            <person name="Lage O.M."/>
            <person name="Pohl T."/>
            <person name="Merkel B.J."/>
            <person name="Hornburger P."/>
            <person name="Mueller R.-W."/>
            <person name="Bruemmer F."/>
            <person name="Labrenz M."/>
            <person name="Spormann A.M."/>
            <person name="Op Den Camp H."/>
            <person name="Overmann J."/>
            <person name="Amann R."/>
            <person name="Jetten M.S.M."/>
            <person name="Mascher T."/>
            <person name="Medema M.H."/>
            <person name="Devos D.P."/>
            <person name="Kaster A.-K."/>
            <person name="Ovreas L."/>
            <person name="Rohde M."/>
            <person name="Galperin M.Y."/>
            <person name="Jogler C."/>
        </authorList>
    </citation>
    <scope>NUCLEOTIDE SEQUENCE [LARGE SCALE GENOMIC DNA]</scope>
    <source>
        <strain evidence="6 7">Q31b</strain>
    </source>
</reference>
<name>A0A5C6DY65_9BACT</name>
<feature type="repeat" description="ANK" evidence="3">
    <location>
        <begin position="104"/>
        <end position="136"/>
    </location>
</feature>
<dbReference type="InterPro" id="IPR036770">
    <property type="entry name" value="Ankyrin_rpt-contain_sf"/>
</dbReference>
<dbReference type="SMART" id="SM00248">
    <property type="entry name" value="ANK"/>
    <property type="match status" value="3"/>
</dbReference>
<dbReference type="Pfam" id="PF12796">
    <property type="entry name" value="Ank_2"/>
    <property type="match status" value="1"/>
</dbReference>
<feature type="region of interest" description="Disordered" evidence="4">
    <location>
        <begin position="22"/>
        <end position="41"/>
    </location>
</feature>
<evidence type="ECO:0000256" key="3">
    <source>
        <dbReference type="PROSITE-ProRule" id="PRU00023"/>
    </source>
</evidence>
<dbReference type="OrthoDB" id="281799at2"/>
<feature type="chain" id="PRO_5022706103" evidence="5">
    <location>
        <begin position="26"/>
        <end position="227"/>
    </location>
</feature>
<dbReference type="PROSITE" id="PS51257">
    <property type="entry name" value="PROKAR_LIPOPROTEIN"/>
    <property type="match status" value="1"/>
</dbReference>
<organism evidence="6 7">
    <name type="scientific">Novipirellula aureliae</name>
    <dbReference type="NCBI Taxonomy" id="2527966"/>
    <lineage>
        <taxon>Bacteria</taxon>
        <taxon>Pseudomonadati</taxon>
        <taxon>Planctomycetota</taxon>
        <taxon>Planctomycetia</taxon>
        <taxon>Pirellulales</taxon>
        <taxon>Pirellulaceae</taxon>
        <taxon>Novipirellula</taxon>
    </lineage>
</organism>
<gene>
    <name evidence="6" type="ORF">Q31b_28190</name>
</gene>